<dbReference type="PROSITE" id="PS51257">
    <property type="entry name" value="PROKAR_LIPOPROTEIN"/>
    <property type="match status" value="1"/>
</dbReference>
<evidence type="ECO:0000256" key="5">
    <source>
        <dbReference type="SAM" id="MobiDB-lite"/>
    </source>
</evidence>
<dbReference type="GO" id="GO:0015833">
    <property type="term" value="P:peptide transport"/>
    <property type="evidence" value="ECO:0007669"/>
    <property type="project" value="TreeGrafter"/>
</dbReference>
<keyword evidence="8" id="KW-1185">Reference proteome</keyword>
<dbReference type="Gene3D" id="3.40.190.10">
    <property type="entry name" value="Periplasmic binding protein-like II"/>
    <property type="match status" value="1"/>
</dbReference>
<reference evidence="7 8" key="1">
    <citation type="submission" date="2020-08" db="EMBL/GenBank/DDBJ databases">
        <title>Sequencing the genomes of 1000 actinobacteria strains.</title>
        <authorList>
            <person name="Klenk H.-P."/>
        </authorList>
    </citation>
    <scope>NUCLEOTIDE SEQUENCE [LARGE SCALE GENOMIC DNA]</scope>
    <source>
        <strain evidence="7 8">DSM 41654</strain>
    </source>
</reference>
<proteinExistence type="inferred from homology"/>
<evidence type="ECO:0000256" key="2">
    <source>
        <dbReference type="ARBA" id="ARBA00005695"/>
    </source>
</evidence>
<protein>
    <submittedName>
        <fullName evidence="7">Peptide/nickel transport system substrate-binding protein</fullName>
    </submittedName>
</protein>
<dbReference type="EMBL" id="JACHJV010000001">
    <property type="protein sequence ID" value="MBB4922376.1"/>
    <property type="molecule type" value="Genomic_DNA"/>
</dbReference>
<evidence type="ECO:0000259" key="6">
    <source>
        <dbReference type="Pfam" id="PF00496"/>
    </source>
</evidence>
<dbReference type="PIRSF" id="PIRSF002741">
    <property type="entry name" value="MppA"/>
    <property type="match status" value="1"/>
</dbReference>
<comment type="subcellular location">
    <subcellularLocation>
        <location evidence="1">Cell envelope</location>
    </subcellularLocation>
</comment>
<dbReference type="InterPro" id="IPR000914">
    <property type="entry name" value="SBP_5_dom"/>
</dbReference>
<dbReference type="SUPFAM" id="SSF53850">
    <property type="entry name" value="Periplasmic binding protein-like II"/>
    <property type="match status" value="1"/>
</dbReference>
<dbReference type="InterPro" id="IPR030678">
    <property type="entry name" value="Peptide/Ni-bd"/>
</dbReference>
<dbReference type="InterPro" id="IPR039424">
    <property type="entry name" value="SBP_5"/>
</dbReference>
<feature type="region of interest" description="Disordered" evidence="5">
    <location>
        <begin position="196"/>
        <end position="236"/>
    </location>
</feature>
<dbReference type="GO" id="GO:0042597">
    <property type="term" value="C:periplasmic space"/>
    <property type="evidence" value="ECO:0007669"/>
    <property type="project" value="UniProtKB-ARBA"/>
</dbReference>
<gene>
    <name evidence="7" type="ORF">FHR34_001369</name>
</gene>
<dbReference type="AlphaFoldDB" id="A0A7W7R068"/>
<organism evidence="7 8">
    <name type="scientific">Kitasatospora kifunensis</name>
    <name type="common">Streptomyces kifunensis</name>
    <dbReference type="NCBI Taxonomy" id="58351"/>
    <lineage>
        <taxon>Bacteria</taxon>
        <taxon>Bacillati</taxon>
        <taxon>Actinomycetota</taxon>
        <taxon>Actinomycetes</taxon>
        <taxon>Kitasatosporales</taxon>
        <taxon>Streptomycetaceae</taxon>
        <taxon>Kitasatospora</taxon>
    </lineage>
</organism>
<feature type="domain" description="Solute-binding protein family 5" evidence="6">
    <location>
        <begin position="83"/>
        <end position="455"/>
    </location>
</feature>
<evidence type="ECO:0000256" key="4">
    <source>
        <dbReference type="ARBA" id="ARBA00022729"/>
    </source>
</evidence>
<accession>A0A7W7R068</accession>
<dbReference type="Gene3D" id="3.10.105.10">
    <property type="entry name" value="Dipeptide-binding Protein, Domain 3"/>
    <property type="match status" value="1"/>
</dbReference>
<dbReference type="Pfam" id="PF00496">
    <property type="entry name" value="SBP_bac_5"/>
    <property type="match status" value="1"/>
</dbReference>
<evidence type="ECO:0000313" key="8">
    <source>
        <dbReference type="Proteomes" id="UP000540506"/>
    </source>
</evidence>
<dbReference type="GO" id="GO:0030313">
    <property type="term" value="C:cell envelope"/>
    <property type="evidence" value="ECO:0007669"/>
    <property type="project" value="UniProtKB-SubCell"/>
</dbReference>
<keyword evidence="3" id="KW-0813">Transport</keyword>
<dbReference type="Proteomes" id="UP000540506">
    <property type="component" value="Unassembled WGS sequence"/>
</dbReference>
<comment type="similarity">
    <text evidence="2">Belongs to the bacterial solute-binding protein 5 family.</text>
</comment>
<sequence length="537" mass="56312">MSSAIRRAPGRLAALGCAALVVTSLAGCGSVRSLSGGSSGAITLGTVNTTSVLDPAGAYDNGSWLILENTFQGLLRFPVGGTTPVPDAAQDCSFSADALTYHCTLRPHLTFSNGHPLTAQDVVFSVERMKKINDPSGPAVLFSTIKSVEAQGDSDVVFHLTEPDAVLPDKLAGAAGSIVDHSVFPADKELPNNQLVGSGPYKIDSMDETSTPGGGKSPSKISLSANGKYQGDEKPKSSKITVRYFTDPVQLKSALDSGTVDLVDNSLDPKVAAQVQADQLAGKGNLNVTQVDSSDSGFVVFNTKDQTMGQQAVRQAIAQLVDRDALTNNVFANTVEPLYSVVPQGMAGHNTAFFDKYGKPDPAKAKAILAAAKIPTPVSFTLSWSGTGAAGDEPAALKQELEAGGLFQVKTQQVSDWTAYQKGWQQGSYQAYTTAWSADYPDAEDFVAPLVVNGGAFYNGFDDPVISRQLLPQTQGQADRAQAAGTFAAIQNQLAVDVPMLPLVQSKALYAARQDITGVEAAVDSTSIIRFAELGRG</sequence>
<dbReference type="PANTHER" id="PTHR30290">
    <property type="entry name" value="PERIPLASMIC BINDING COMPONENT OF ABC TRANSPORTER"/>
    <property type="match status" value="1"/>
</dbReference>
<comment type="caution">
    <text evidence="7">The sequence shown here is derived from an EMBL/GenBank/DDBJ whole genome shotgun (WGS) entry which is preliminary data.</text>
</comment>
<dbReference type="GO" id="GO:0043190">
    <property type="term" value="C:ATP-binding cassette (ABC) transporter complex"/>
    <property type="evidence" value="ECO:0007669"/>
    <property type="project" value="InterPro"/>
</dbReference>
<evidence type="ECO:0000313" key="7">
    <source>
        <dbReference type="EMBL" id="MBB4922376.1"/>
    </source>
</evidence>
<name>A0A7W7R068_KITKI</name>
<evidence type="ECO:0000256" key="3">
    <source>
        <dbReference type="ARBA" id="ARBA00022448"/>
    </source>
</evidence>
<evidence type="ECO:0000256" key="1">
    <source>
        <dbReference type="ARBA" id="ARBA00004196"/>
    </source>
</evidence>
<dbReference type="PANTHER" id="PTHR30290:SF10">
    <property type="entry name" value="PERIPLASMIC OLIGOPEPTIDE-BINDING PROTEIN-RELATED"/>
    <property type="match status" value="1"/>
</dbReference>
<dbReference type="Gene3D" id="3.90.76.10">
    <property type="entry name" value="Dipeptide-binding Protein, Domain 1"/>
    <property type="match status" value="1"/>
</dbReference>
<dbReference type="GO" id="GO:1904680">
    <property type="term" value="F:peptide transmembrane transporter activity"/>
    <property type="evidence" value="ECO:0007669"/>
    <property type="project" value="TreeGrafter"/>
</dbReference>
<dbReference type="RefSeq" id="WP_184934560.1">
    <property type="nucleotide sequence ID" value="NZ_JACHJV010000001.1"/>
</dbReference>
<keyword evidence="4" id="KW-0732">Signal</keyword>